<feature type="chain" id="PRO_5041284794" evidence="2">
    <location>
        <begin position="17"/>
        <end position="91"/>
    </location>
</feature>
<dbReference type="EMBL" id="CATQJL010000001">
    <property type="protein sequence ID" value="CAJ0591494.1"/>
    <property type="molecule type" value="Genomic_DNA"/>
</dbReference>
<feature type="transmembrane region" description="Helical" evidence="1">
    <location>
        <begin position="69"/>
        <end position="88"/>
    </location>
</feature>
<feature type="signal peptide" evidence="2">
    <location>
        <begin position="1"/>
        <end position="16"/>
    </location>
</feature>
<dbReference type="Proteomes" id="UP001176961">
    <property type="component" value="Unassembled WGS sequence"/>
</dbReference>
<sequence>MILFAQLLLISMTVNAFCQIGLYGYGYPYAGYGMGIPPPVPPPMFPSYPYGFGYGGYGYGYGFNHPPGSIENIIGGALMGTAVGLLYGKKK</sequence>
<keyword evidence="1" id="KW-1133">Transmembrane helix</keyword>
<keyword evidence="2" id="KW-0732">Signal</keyword>
<evidence type="ECO:0000256" key="1">
    <source>
        <dbReference type="SAM" id="Phobius"/>
    </source>
</evidence>
<protein>
    <submittedName>
        <fullName evidence="3">Uncharacterized protein</fullName>
    </submittedName>
</protein>
<accession>A0AA36DRN0</accession>
<organism evidence="3 4">
    <name type="scientific">Cylicocyclus nassatus</name>
    <name type="common">Nematode worm</name>
    <dbReference type="NCBI Taxonomy" id="53992"/>
    <lineage>
        <taxon>Eukaryota</taxon>
        <taxon>Metazoa</taxon>
        <taxon>Ecdysozoa</taxon>
        <taxon>Nematoda</taxon>
        <taxon>Chromadorea</taxon>
        <taxon>Rhabditida</taxon>
        <taxon>Rhabditina</taxon>
        <taxon>Rhabditomorpha</taxon>
        <taxon>Strongyloidea</taxon>
        <taxon>Strongylidae</taxon>
        <taxon>Cylicocyclus</taxon>
    </lineage>
</organism>
<proteinExistence type="predicted"/>
<name>A0AA36DRN0_CYLNA</name>
<evidence type="ECO:0000256" key="2">
    <source>
        <dbReference type="SAM" id="SignalP"/>
    </source>
</evidence>
<reference evidence="3" key="1">
    <citation type="submission" date="2023-07" db="EMBL/GenBank/DDBJ databases">
        <authorList>
            <consortium name="CYATHOMIX"/>
        </authorList>
    </citation>
    <scope>NUCLEOTIDE SEQUENCE</scope>
    <source>
        <strain evidence="3">N/A</strain>
    </source>
</reference>
<evidence type="ECO:0000313" key="3">
    <source>
        <dbReference type="EMBL" id="CAJ0591494.1"/>
    </source>
</evidence>
<gene>
    <name evidence="3" type="ORF">CYNAS_LOCUS3477</name>
</gene>
<keyword evidence="4" id="KW-1185">Reference proteome</keyword>
<keyword evidence="1" id="KW-0812">Transmembrane</keyword>
<keyword evidence="1" id="KW-0472">Membrane</keyword>
<comment type="caution">
    <text evidence="3">The sequence shown here is derived from an EMBL/GenBank/DDBJ whole genome shotgun (WGS) entry which is preliminary data.</text>
</comment>
<dbReference type="AlphaFoldDB" id="A0AA36DRN0"/>
<evidence type="ECO:0000313" key="4">
    <source>
        <dbReference type="Proteomes" id="UP001176961"/>
    </source>
</evidence>